<dbReference type="GO" id="GO:0005509">
    <property type="term" value="F:calcium ion binding"/>
    <property type="evidence" value="ECO:0007669"/>
    <property type="project" value="InterPro"/>
</dbReference>
<accession>A0AAV9ISX3</accession>
<feature type="domain" description="EF-hand" evidence="3">
    <location>
        <begin position="7"/>
        <end position="42"/>
    </location>
</feature>
<reference evidence="4 5" key="1">
    <citation type="submission" date="2022-07" db="EMBL/GenBank/DDBJ databases">
        <title>Genome-wide signatures of adaptation to extreme environments.</title>
        <authorList>
            <person name="Cho C.H."/>
            <person name="Yoon H.S."/>
        </authorList>
    </citation>
    <scope>NUCLEOTIDE SEQUENCE [LARGE SCALE GENOMIC DNA]</scope>
    <source>
        <strain evidence="4 5">DBV 063 E5</strain>
    </source>
</reference>
<dbReference type="Gene3D" id="1.10.238.10">
    <property type="entry name" value="EF-hand"/>
    <property type="match status" value="3"/>
</dbReference>
<dbReference type="InterPro" id="IPR002048">
    <property type="entry name" value="EF_hand_dom"/>
</dbReference>
<feature type="domain" description="EF-hand" evidence="3">
    <location>
        <begin position="116"/>
        <end position="151"/>
    </location>
</feature>
<dbReference type="InterPro" id="IPR018247">
    <property type="entry name" value="EF_Hand_1_Ca_BS"/>
</dbReference>
<evidence type="ECO:0000313" key="4">
    <source>
        <dbReference type="EMBL" id="KAK4535281.1"/>
    </source>
</evidence>
<protein>
    <recommendedName>
        <fullName evidence="3">EF-hand domain-containing protein</fullName>
    </recommendedName>
</protein>
<feature type="domain" description="EF-hand" evidence="3">
    <location>
        <begin position="80"/>
        <end position="115"/>
    </location>
</feature>
<evidence type="ECO:0000256" key="1">
    <source>
        <dbReference type="ARBA" id="ARBA00022737"/>
    </source>
</evidence>
<evidence type="ECO:0000313" key="5">
    <source>
        <dbReference type="Proteomes" id="UP001301350"/>
    </source>
</evidence>
<dbReference type="InterPro" id="IPR011992">
    <property type="entry name" value="EF-hand-dom_pair"/>
</dbReference>
<evidence type="ECO:0000259" key="3">
    <source>
        <dbReference type="PROSITE" id="PS50222"/>
    </source>
</evidence>
<keyword evidence="1" id="KW-0677">Repeat</keyword>
<dbReference type="Proteomes" id="UP001301350">
    <property type="component" value="Unassembled WGS sequence"/>
</dbReference>
<dbReference type="SUPFAM" id="SSF47473">
    <property type="entry name" value="EF-hand"/>
    <property type="match status" value="1"/>
</dbReference>
<evidence type="ECO:0000256" key="2">
    <source>
        <dbReference type="ARBA" id="ARBA00022837"/>
    </source>
</evidence>
<keyword evidence="2" id="KW-0106">Calcium</keyword>
<keyword evidence="5" id="KW-1185">Reference proteome</keyword>
<dbReference type="FunFam" id="1.10.238.10:FF:000527">
    <property type="entry name" value="Calmodulin-3"/>
    <property type="match status" value="1"/>
</dbReference>
<organism evidence="4 5">
    <name type="scientific">Cyanidium caldarium</name>
    <name type="common">Red alga</name>
    <dbReference type="NCBI Taxonomy" id="2771"/>
    <lineage>
        <taxon>Eukaryota</taxon>
        <taxon>Rhodophyta</taxon>
        <taxon>Bangiophyceae</taxon>
        <taxon>Cyanidiales</taxon>
        <taxon>Cyanidiaceae</taxon>
        <taxon>Cyanidium</taxon>
    </lineage>
</organism>
<dbReference type="PANTHER" id="PTHR23048:SF0">
    <property type="entry name" value="CALMODULIN LIKE 3"/>
    <property type="match status" value="1"/>
</dbReference>
<dbReference type="PROSITE" id="PS50222">
    <property type="entry name" value="EF_HAND_2"/>
    <property type="match status" value="4"/>
</dbReference>
<dbReference type="EMBL" id="JANCYW010000004">
    <property type="protein sequence ID" value="KAK4535281.1"/>
    <property type="molecule type" value="Genomic_DNA"/>
</dbReference>
<dbReference type="GO" id="GO:0016460">
    <property type="term" value="C:myosin II complex"/>
    <property type="evidence" value="ECO:0007669"/>
    <property type="project" value="TreeGrafter"/>
</dbReference>
<dbReference type="InterPro" id="IPR050230">
    <property type="entry name" value="CALM/Myosin/TropC-like"/>
</dbReference>
<proteinExistence type="predicted"/>
<dbReference type="PROSITE" id="PS00018">
    <property type="entry name" value="EF_HAND_1"/>
    <property type="match status" value="4"/>
</dbReference>
<dbReference type="CDD" id="cd00051">
    <property type="entry name" value="EFh"/>
    <property type="match status" value="1"/>
</dbReference>
<sequence length="152" mass="17120">MESLSAEETAEFEEAFKLFDRDGDGKITVKELGTIMRSLGQTPTERQLQDMVAEVDADRSGTIDFSEFLSLMSRQLKDADAEEEVREAFAMFDKNNDGKISAEELQLVMAKLGEQLSPEEVQEMIREADLDGDGSIDYAEFAKLLHWEQQAT</sequence>
<feature type="domain" description="EF-hand" evidence="3">
    <location>
        <begin position="43"/>
        <end position="78"/>
    </location>
</feature>
<dbReference type="AlphaFoldDB" id="A0AAV9ISX3"/>
<dbReference type="Pfam" id="PF13499">
    <property type="entry name" value="EF-hand_7"/>
    <property type="match status" value="2"/>
</dbReference>
<gene>
    <name evidence="4" type="ORF">CDCA_CDCA04G1306</name>
</gene>
<dbReference type="SMART" id="SM00054">
    <property type="entry name" value="EFh"/>
    <property type="match status" value="4"/>
</dbReference>
<dbReference type="PANTHER" id="PTHR23048">
    <property type="entry name" value="MYOSIN LIGHT CHAIN 1, 3"/>
    <property type="match status" value="1"/>
</dbReference>
<name>A0AAV9ISX3_CYACA</name>
<comment type="caution">
    <text evidence="4">The sequence shown here is derived from an EMBL/GenBank/DDBJ whole genome shotgun (WGS) entry which is preliminary data.</text>
</comment>